<evidence type="ECO:0000313" key="3">
    <source>
        <dbReference type="Proteomes" id="UP001234989"/>
    </source>
</evidence>
<feature type="region of interest" description="Disordered" evidence="1">
    <location>
        <begin position="1"/>
        <end position="62"/>
    </location>
</feature>
<organism evidence="2 3">
    <name type="scientific">Solanum verrucosum</name>
    <dbReference type="NCBI Taxonomy" id="315347"/>
    <lineage>
        <taxon>Eukaryota</taxon>
        <taxon>Viridiplantae</taxon>
        <taxon>Streptophyta</taxon>
        <taxon>Embryophyta</taxon>
        <taxon>Tracheophyta</taxon>
        <taxon>Spermatophyta</taxon>
        <taxon>Magnoliopsida</taxon>
        <taxon>eudicotyledons</taxon>
        <taxon>Gunneridae</taxon>
        <taxon>Pentapetalae</taxon>
        <taxon>asterids</taxon>
        <taxon>lamiids</taxon>
        <taxon>Solanales</taxon>
        <taxon>Solanaceae</taxon>
        <taxon>Solanoideae</taxon>
        <taxon>Solaneae</taxon>
        <taxon>Solanum</taxon>
    </lineage>
</organism>
<dbReference type="Proteomes" id="UP001234989">
    <property type="component" value="Chromosome 7"/>
</dbReference>
<evidence type="ECO:0000256" key="1">
    <source>
        <dbReference type="SAM" id="MobiDB-lite"/>
    </source>
</evidence>
<evidence type="ECO:0000313" key="2">
    <source>
        <dbReference type="EMBL" id="WMV38022.1"/>
    </source>
</evidence>
<reference evidence="2" key="1">
    <citation type="submission" date="2023-08" db="EMBL/GenBank/DDBJ databases">
        <title>A de novo genome assembly of Solanum verrucosum Schlechtendal, a Mexican diploid species geographically isolated from the other diploid A-genome species in potato relatives.</title>
        <authorList>
            <person name="Hosaka K."/>
        </authorList>
    </citation>
    <scope>NUCLEOTIDE SEQUENCE</scope>
    <source>
        <tissue evidence="2">Young leaves</tissue>
    </source>
</reference>
<dbReference type="AlphaFoldDB" id="A0AAF0U2H5"/>
<accession>A0AAF0U2H5</accession>
<dbReference type="EMBL" id="CP133618">
    <property type="protein sequence ID" value="WMV38022.1"/>
    <property type="molecule type" value="Genomic_DNA"/>
</dbReference>
<keyword evidence="3" id="KW-1185">Reference proteome</keyword>
<feature type="compositionally biased region" description="Basic and acidic residues" evidence="1">
    <location>
        <begin position="13"/>
        <end position="30"/>
    </location>
</feature>
<protein>
    <submittedName>
        <fullName evidence="2">Uncharacterized protein</fullName>
    </submittedName>
</protein>
<sequence length="62" mass="7021">MSNDHPTRLYHTRAHETHQEHTAATSKHETLGGWLKIQEVGPTHKQPPRLLGVSQKAQCTWG</sequence>
<gene>
    <name evidence="2" type="ORF">MTR67_031407</name>
</gene>
<proteinExistence type="predicted"/>
<name>A0AAF0U2H5_SOLVR</name>